<keyword evidence="2 5" id="KW-0812">Transmembrane</keyword>
<reference evidence="6 7" key="1">
    <citation type="submission" date="2015-12" db="EMBL/GenBank/DDBJ databases">
        <title>Draft genome sequence of Moniliophthora roreri, the causal agent of frosty pod rot of cacao.</title>
        <authorList>
            <person name="Aime M.C."/>
            <person name="Diaz-Valderrama J.R."/>
            <person name="Kijpornyongpan T."/>
            <person name="Phillips-Mora W."/>
        </authorList>
    </citation>
    <scope>NUCLEOTIDE SEQUENCE [LARGE SCALE GENOMIC DNA]</scope>
    <source>
        <strain evidence="6 7">MCA 2952</strain>
    </source>
</reference>
<feature type="transmembrane region" description="Helical" evidence="5">
    <location>
        <begin position="22"/>
        <end position="40"/>
    </location>
</feature>
<evidence type="ECO:0000256" key="5">
    <source>
        <dbReference type="SAM" id="Phobius"/>
    </source>
</evidence>
<dbReference type="Pfam" id="PF04479">
    <property type="entry name" value="RTA1"/>
    <property type="match status" value="1"/>
</dbReference>
<evidence type="ECO:0000313" key="6">
    <source>
        <dbReference type="EMBL" id="KTB31970.1"/>
    </source>
</evidence>
<keyword evidence="3 5" id="KW-1133">Transmembrane helix</keyword>
<evidence type="ECO:0000256" key="4">
    <source>
        <dbReference type="ARBA" id="ARBA00023136"/>
    </source>
</evidence>
<feature type="transmembrane region" description="Helical" evidence="5">
    <location>
        <begin position="130"/>
        <end position="151"/>
    </location>
</feature>
<dbReference type="GO" id="GO:0000324">
    <property type="term" value="C:fungal-type vacuole"/>
    <property type="evidence" value="ECO:0007669"/>
    <property type="project" value="TreeGrafter"/>
</dbReference>
<protein>
    <submittedName>
        <fullName evidence="6">Putative RTA1-domain-containing protein</fullName>
    </submittedName>
</protein>
<dbReference type="PANTHER" id="PTHR31465">
    <property type="entry name" value="PROTEIN RTA1-RELATED"/>
    <property type="match status" value="1"/>
</dbReference>
<evidence type="ECO:0000313" key="7">
    <source>
        <dbReference type="Proteomes" id="UP000054988"/>
    </source>
</evidence>
<evidence type="ECO:0000256" key="1">
    <source>
        <dbReference type="ARBA" id="ARBA00004141"/>
    </source>
</evidence>
<organism evidence="6 7">
    <name type="scientific">Moniliophthora roreri</name>
    <name type="common">Frosty pod rot fungus</name>
    <name type="synonym">Monilia roreri</name>
    <dbReference type="NCBI Taxonomy" id="221103"/>
    <lineage>
        <taxon>Eukaryota</taxon>
        <taxon>Fungi</taxon>
        <taxon>Dikarya</taxon>
        <taxon>Basidiomycota</taxon>
        <taxon>Agaricomycotina</taxon>
        <taxon>Agaricomycetes</taxon>
        <taxon>Agaricomycetidae</taxon>
        <taxon>Agaricales</taxon>
        <taxon>Marasmiineae</taxon>
        <taxon>Marasmiaceae</taxon>
        <taxon>Moniliophthora</taxon>
    </lineage>
</organism>
<accession>A0A0W0F744</accession>
<name>A0A0W0F744_MONRR</name>
<dbReference type="Proteomes" id="UP000054988">
    <property type="component" value="Unassembled WGS sequence"/>
</dbReference>
<dbReference type="InterPro" id="IPR007568">
    <property type="entry name" value="RTA1"/>
</dbReference>
<dbReference type="EMBL" id="LATX01002273">
    <property type="protein sequence ID" value="KTB31970.1"/>
    <property type="molecule type" value="Genomic_DNA"/>
</dbReference>
<feature type="transmembrane region" description="Helical" evidence="5">
    <location>
        <begin position="82"/>
        <end position="110"/>
    </location>
</feature>
<comment type="caution">
    <text evidence="6">The sequence shown here is derived from an EMBL/GenBank/DDBJ whole genome shotgun (WGS) entry which is preliminary data.</text>
</comment>
<keyword evidence="4 5" id="KW-0472">Membrane</keyword>
<evidence type="ECO:0000256" key="2">
    <source>
        <dbReference type="ARBA" id="ARBA00022692"/>
    </source>
</evidence>
<comment type="subcellular location">
    <subcellularLocation>
        <location evidence="1">Membrane</location>
        <topology evidence="1">Multi-pass membrane protein</topology>
    </subcellularLocation>
</comment>
<gene>
    <name evidence="6" type="ORF">WG66_15451</name>
</gene>
<evidence type="ECO:0000256" key="3">
    <source>
        <dbReference type="ARBA" id="ARBA00022989"/>
    </source>
</evidence>
<proteinExistence type="predicted"/>
<sequence length="208" mass="22939">MTSLSHFTSFAMILSIEESSKYGYRSTLFVCILYVSWFSVSTATHLIQMFFSHYWFLAPTTLLASVLETLDWVGRTWSNQTLLLGAPFTIQICCLTIGSTPLLAAADFVIFGRSAKILGTGCSRLSSYLYAWICTAYIVSLTFQSVGGAMASTPDNSSEDFNTGDRGTERRFQACLAVFGMSFRRVVYISVYVVSHHPEPAASSSASR</sequence>
<dbReference type="PANTHER" id="PTHR31465:SF9">
    <property type="entry name" value="SPHINGOID LONG-CHAIN BASE TRANSPORTER RSB1"/>
    <property type="match status" value="1"/>
</dbReference>
<dbReference type="GO" id="GO:0005886">
    <property type="term" value="C:plasma membrane"/>
    <property type="evidence" value="ECO:0007669"/>
    <property type="project" value="TreeGrafter"/>
</dbReference>
<dbReference type="AlphaFoldDB" id="A0A0W0F744"/>